<dbReference type="Gene3D" id="3.40.50.720">
    <property type="entry name" value="NAD(P)-binding Rossmann-like Domain"/>
    <property type="match status" value="1"/>
</dbReference>
<evidence type="ECO:0000313" key="5">
    <source>
        <dbReference type="Proteomes" id="UP000263642"/>
    </source>
</evidence>
<dbReference type="PANTHER" id="PTHR43818">
    <property type="entry name" value="BCDNA.GH03377"/>
    <property type="match status" value="1"/>
</dbReference>
<dbReference type="SUPFAM" id="SSF55347">
    <property type="entry name" value="Glyceraldehyde-3-phosphate dehydrogenase-like, C-terminal domain"/>
    <property type="match status" value="1"/>
</dbReference>
<dbReference type="InterPro" id="IPR000683">
    <property type="entry name" value="Gfo/Idh/MocA-like_OxRdtase_N"/>
</dbReference>
<gene>
    <name evidence="4" type="ORF">DIT97_03330</name>
</gene>
<evidence type="ECO:0000256" key="1">
    <source>
        <dbReference type="ARBA" id="ARBA00023002"/>
    </source>
</evidence>
<dbReference type="InterPro" id="IPR050463">
    <property type="entry name" value="Gfo/Idh/MocA_oxidrdct_glycsds"/>
</dbReference>
<dbReference type="GO" id="GO:0016491">
    <property type="term" value="F:oxidoreductase activity"/>
    <property type="evidence" value="ECO:0007669"/>
    <property type="project" value="UniProtKB-KW"/>
</dbReference>
<protein>
    <submittedName>
        <fullName evidence="4">Gfo/Idh/MocA family oxidoreductase</fullName>
    </submittedName>
</protein>
<dbReference type="Pfam" id="PF22725">
    <property type="entry name" value="GFO_IDH_MocA_C3"/>
    <property type="match status" value="1"/>
</dbReference>
<dbReference type="Proteomes" id="UP000263642">
    <property type="component" value="Unassembled WGS sequence"/>
</dbReference>
<dbReference type="InterPro" id="IPR055170">
    <property type="entry name" value="GFO_IDH_MocA-like_dom"/>
</dbReference>
<organism evidence="4 5">
    <name type="scientific">Gimesia maris</name>
    <dbReference type="NCBI Taxonomy" id="122"/>
    <lineage>
        <taxon>Bacteria</taxon>
        <taxon>Pseudomonadati</taxon>
        <taxon>Planctomycetota</taxon>
        <taxon>Planctomycetia</taxon>
        <taxon>Planctomycetales</taxon>
        <taxon>Planctomycetaceae</taxon>
        <taxon>Gimesia</taxon>
    </lineage>
</organism>
<dbReference type="Pfam" id="PF01408">
    <property type="entry name" value="GFO_IDH_MocA"/>
    <property type="match status" value="1"/>
</dbReference>
<dbReference type="Gene3D" id="3.30.360.10">
    <property type="entry name" value="Dihydrodipicolinate Reductase, domain 2"/>
    <property type="match status" value="1"/>
</dbReference>
<dbReference type="EMBL" id="DQAY01000022">
    <property type="protein sequence ID" value="HCO22128.1"/>
    <property type="molecule type" value="Genomic_DNA"/>
</dbReference>
<evidence type="ECO:0000259" key="3">
    <source>
        <dbReference type="Pfam" id="PF22725"/>
    </source>
</evidence>
<evidence type="ECO:0000313" key="4">
    <source>
        <dbReference type="EMBL" id="HCO22128.1"/>
    </source>
</evidence>
<sequence length="348" mass="38486">MGKKTIRIGIVGAGANTKTRHIPGFQAIEDVEIVGVVNSTPASTEKVARKYAIPQTYSHWKELVEDPEIDAVMIGTWPDLHCEITCMALEAGKHVLTEARMARNLAEAKQMLKVSQARPDLIAQIVPSPFGLKYNPEVIKLISQKYLGSLREVVVLGADDSFWDFSKKLHWRQDKEISGNNVLTMGILHETLSRWVPPAERVFAQSAIFEPQRPSAKGTGYADVTIPDSLQIVTRLQGGANAMYHLSGSILFGPGLQIHLYGSHGTIKVHFTPEEKIFVGHMGETELKEIQVPLEDQAGWRVEAEFIGAIRGEEIVHHTDFASGVKYMEFTEAVALSCEQNQPVSLPL</sequence>
<accession>A0A3D3R1N8</accession>
<name>A0A3D3R1N8_9PLAN</name>
<feature type="domain" description="GFO/IDH/MocA-like oxidoreductase" evidence="3">
    <location>
        <begin position="139"/>
        <end position="267"/>
    </location>
</feature>
<reference evidence="4 5" key="1">
    <citation type="journal article" date="2018" name="Nat. Biotechnol.">
        <title>A standardized bacterial taxonomy based on genome phylogeny substantially revises the tree of life.</title>
        <authorList>
            <person name="Parks D.H."/>
            <person name="Chuvochina M."/>
            <person name="Waite D.W."/>
            <person name="Rinke C."/>
            <person name="Skarshewski A."/>
            <person name="Chaumeil P.A."/>
            <person name="Hugenholtz P."/>
        </authorList>
    </citation>
    <scope>NUCLEOTIDE SEQUENCE [LARGE SCALE GENOMIC DNA]</scope>
    <source>
        <strain evidence="4">UBA9375</strain>
    </source>
</reference>
<comment type="caution">
    <text evidence="4">The sequence shown here is derived from an EMBL/GenBank/DDBJ whole genome shotgun (WGS) entry which is preliminary data.</text>
</comment>
<dbReference type="AlphaFoldDB" id="A0A3D3R1N8"/>
<keyword evidence="1" id="KW-0560">Oxidoreductase</keyword>
<dbReference type="SUPFAM" id="SSF51735">
    <property type="entry name" value="NAD(P)-binding Rossmann-fold domains"/>
    <property type="match status" value="1"/>
</dbReference>
<dbReference type="PANTHER" id="PTHR43818:SF11">
    <property type="entry name" value="BCDNA.GH03377"/>
    <property type="match status" value="1"/>
</dbReference>
<feature type="domain" description="Gfo/Idh/MocA-like oxidoreductase N-terminal" evidence="2">
    <location>
        <begin position="6"/>
        <end position="116"/>
    </location>
</feature>
<dbReference type="GO" id="GO:0000166">
    <property type="term" value="F:nucleotide binding"/>
    <property type="evidence" value="ECO:0007669"/>
    <property type="project" value="InterPro"/>
</dbReference>
<evidence type="ECO:0000259" key="2">
    <source>
        <dbReference type="Pfam" id="PF01408"/>
    </source>
</evidence>
<dbReference type="InterPro" id="IPR036291">
    <property type="entry name" value="NAD(P)-bd_dom_sf"/>
</dbReference>
<proteinExistence type="predicted"/>